<evidence type="ECO:0000256" key="2">
    <source>
        <dbReference type="SAM" id="SignalP"/>
    </source>
</evidence>
<accession>A0A2B7XT52</accession>
<organism evidence="3 4">
    <name type="scientific">Polytolypa hystricis (strain UAMH7299)</name>
    <dbReference type="NCBI Taxonomy" id="1447883"/>
    <lineage>
        <taxon>Eukaryota</taxon>
        <taxon>Fungi</taxon>
        <taxon>Dikarya</taxon>
        <taxon>Ascomycota</taxon>
        <taxon>Pezizomycotina</taxon>
        <taxon>Eurotiomycetes</taxon>
        <taxon>Eurotiomycetidae</taxon>
        <taxon>Onygenales</taxon>
        <taxon>Onygenales incertae sedis</taxon>
        <taxon>Polytolypa</taxon>
    </lineage>
</organism>
<gene>
    <name evidence="3" type="ORF">AJ80_05707</name>
</gene>
<dbReference type="OrthoDB" id="4188529at2759"/>
<dbReference type="EMBL" id="PDNA01000087">
    <property type="protein sequence ID" value="PGH14944.1"/>
    <property type="molecule type" value="Genomic_DNA"/>
</dbReference>
<keyword evidence="2" id="KW-0732">Signal</keyword>
<dbReference type="Proteomes" id="UP000224634">
    <property type="component" value="Unassembled WGS sequence"/>
</dbReference>
<comment type="caution">
    <text evidence="3">The sequence shown here is derived from an EMBL/GenBank/DDBJ whole genome shotgun (WGS) entry which is preliminary data.</text>
</comment>
<sequence>MKHAAILLASFLASGQALMFQITVETAPDTFIGVIADLDELERPHRGATTSIGASILEEGVFCQAFSDPHGRDELGDVFSRGNNAVFDKAIPQQIGSFLCSKDKSKLKDGDPQQQEEKPAVGGDEKGGAAVRVQFRIGSDEFVQSNVPVGEVTKLADINVSNTVFDAAIVNSTMVNLSNVQCQLFQDDEGKDAIGDAITSTLDVSLGAAGATVGSVKCDKR</sequence>
<name>A0A2B7XT52_POLH7</name>
<protein>
    <submittedName>
        <fullName evidence="3">Uncharacterized protein</fullName>
    </submittedName>
</protein>
<dbReference type="STRING" id="1447883.A0A2B7XT52"/>
<evidence type="ECO:0000313" key="4">
    <source>
        <dbReference type="Proteomes" id="UP000224634"/>
    </source>
</evidence>
<evidence type="ECO:0000256" key="1">
    <source>
        <dbReference type="SAM" id="MobiDB-lite"/>
    </source>
</evidence>
<feature type="signal peptide" evidence="2">
    <location>
        <begin position="1"/>
        <end position="17"/>
    </location>
</feature>
<feature type="chain" id="PRO_5012134649" evidence="2">
    <location>
        <begin position="18"/>
        <end position="221"/>
    </location>
</feature>
<keyword evidence="4" id="KW-1185">Reference proteome</keyword>
<proteinExistence type="predicted"/>
<dbReference type="AlphaFoldDB" id="A0A2B7XT52"/>
<feature type="region of interest" description="Disordered" evidence="1">
    <location>
        <begin position="104"/>
        <end position="126"/>
    </location>
</feature>
<reference evidence="3 4" key="1">
    <citation type="submission" date="2017-10" db="EMBL/GenBank/DDBJ databases">
        <title>Comparative genomics in systemic dimorphic fungi from Ajellomycetaceae.</title>
        <authorList>
            <person name="Munoz J.F."/>
            <person name="Mcewen J.G."/>
            <person name="Clay O.K."/>
            <person name="Cuomo C.A."/>
        </authorList>
    </citation>
    <scope>NUCLEOTIDE SEQUENCE [LARGE SCALE GENOMIC DNA]</scope>
    <source>
        <strain evidence="3 4">UAMH7299</strain>
    </source>
</reference>
<evidence type="ECO:0000313" key="3">
    <source>
        <dbReference type="EMBL" id="PGH14944.1"/>
    </source>
</evidence>